<gene>
    <name evidence="3" type="ORF">KK083_21805</name>
</gene>
<name>A0AAP2GKY3_9BACT</name>
<evidence type="ECO:0000313" key="4">
    <source>
        <dbReference type="Proteomes" id="UP001319200"/>
    </source>
</evidence>
<dbReference type="Gene3D" id="3.40.50.2300">
    <property type="match status" value="1"/>
</dbReference>
<comment type="caution">
    <text evidence="3">The sequence shown here is derived from an EMBL/GenBank/DDBJ whole genome shotgun (WGS) entry which is preliminary data.</text>
</comment>
<dbReference type="AlphaFoldDB" id="A0AAP2GKY3"/>
<dbReference type="InterPro" id="IPR001789">
    <property type="entry name" value="Sig_transdc_resp-reg_receiver"/>
</dbReference>
<evidence type="ECO:0000313" key="3">
    <source>
        <dbReference type="EMBL" id="MBT1699549.1"/>
    </source>
</evidence>
<evidence type="ECO:0000256" key="1">
    <source>
        <dbReference type="PROSITE-ProRule" id="PRU00169"/>
    </source>
</evidence>
<reference evidence="3 4" key="1">
    <citation type="submission" date="2021-05" db="EMBL/GenBank/DDBJ databases">
        <title>A Polyphasic approach of four new species of the genus Ohtaekwangia: Ohtaekwangia histidinii sp. nov., Ohtaekwangia cretensis sp. nov., Ohtaekwangia indiensis sp. nov., Ohtaekwangia reichenbachii sp. nov. from diverse environment.</title>
        <authorList>
            <person name="Octaviana S."/>
        </authorList>
    </citation>
    <scope>NUCLEOTIDE SEQUENCE [LARGE SCALE GENOMIC DNA]</scope>
    <source>
        <strain evidence="3 4">PWU4</strain>
    </source>
</reference>
<organism evidence="3 4">
    <name type="scientific">Chryseosolibacter histidini</name>
    <dbReference type="NCBI Taxonomy" id="2782349"/>
    <lineage>
        <taxon>Bacteria</taxon>
        <taxon>Pseudomonadati</taxon>
        <taxon>Bacteroidota</taxon>
        <taxon>Cytophagia</taxon>
        <taxon>Cytophagales</taxon>
        <taxon>Chryseotaleaceae</taxon>
        <taxon>Chryseosolibacter</taxon>
    </lineage>
</organism>
<dbReference type="EMBL" id="JAHESF010000026">
    <property type="protein sequence ID" value="MBT1699549.1"/>
    <property type="molecule type" value="Genomic_DNA"/>
</dbReference>
<keyword evidence="1" id="KW-0597">Phosphoprotein</keyword>
<feature type="modified residue" description="4-aspartylphosphate" evidence="1">
    <location>
        <position position="58"/>
    </location>
</feature>
<accession>A0AAP2GKY3</accession>
<dbReference type="PROSITE" id="PS50110">
    <property type="entry name" value="RESPONSE_REGULATORY"/>
    <property type="match status" value="1"/>
</dbReference>
<dbReference type="SUPFAM" id="SSF52172">
    <property type="entry name" value="CheY-like"/>
    <property type="match status" value="1"/>
</dbReference>
<feature type="domain" description="Response regulatory" evidence="2">
    <location>
        <begin position="5"/>
        <end position="122"/>
    </location>
</feature>
<sequence length="122" mass="14045">MTLKTCLLVSDDPDDHQGFSEASNEISKGAVVLIILDSQKAIEFLKNTAQHFDFIFLDLSMHGIQINNFLEILRGEPRLRSIEIILYGDETELLKVEDAHGVTFFSKDYEYSELRDFLKEFI</sequence>
<dbReference type="GO" id="GO:0000160">
    <property type="term" value="P:phosphorelay signal transduction system"/>
    <property type="evidence" value="ECO:0007669"/>
    <property type="project" value="InterPro"/>
</dbReference>
<evidence type="ECO:0000259" key="2">
    <source>
        <dbReference type="PROSITE" id="PS50110"/>
    </source>
</evidence>
<dbReference type="RefSeq" id="WP_254167565.1">
    <property type="nucleotide sequence ID" value="NZ_JAHESF010000026.1"/>
</dbReference>
<proteinExistence type="predicted"/>
<keyword evidence="4" id="KW-1185">Reference proteome</keyword>
<dbReference type="InterPro" id="IPR011006">
    <property type="entry name" value="CheY-like_superfamily"/>
</dbReference>
<dbReference type="Proteomes" id="UP001319200">
    <property type="component" value="Unassembled WGS sequence"/>
</dbReference>
<protein>
    <recommendedName>
        <fullName evidence="2">Response regulatory domain-containing protein</fullName>
    </recommendedName>
</protein>